<accession>A0AAE0FSJ4</accession>
<proteinExistence type="predicted"/>
<feature type="compositionally biased region" description="Acidic residues" evidence="1">
    <location>
        <begin position="101"/>
        <end position="119"/>
    </location>
</feature>
<protein>
    <submittedName>
        <fullName evidence="2">Uncharacterized protein</fullName>
    </submittedName>
</protein>
<evidence type="ECO:0000313" key="3">
    <source>
        <dbReference type="Proteomes" id="UP001190700"/>
    </source>
</evidence>
<reference evidence="2 3" key="1">
    <citation type="journal article" date="2015" name="Genome Biol. Evol.">
        <title>Comparative Genomics of a Bacterivorous Green Alga Reveals Evolutionary Causalities and Consequences of Phago-Mixotrophic Mode of Nutrition.</title>
        <authorList>
            <person name="Burns J.A."/>
            <person name="Paasch A."/>
            <person name="Narechania A."/>
            <person name="Kim E."/>
        </authorList>
    </citation>
    <scope>NUCLEOTIDE SEQUENCE [LARGE SCALE GENOMIC DNA]</scope>
    <source>
        <strain evidence="2 3">PLY_AMNH</strain>
    </source>
</reference>
<dbReference type="Proteomes" id="UP001190700">
    <property type="component" value="Unassembled WGS sequence"/>
</dbReference>
<keyword evidence="3" id="KW-1185">Reference proteome</keyword>
<name>A0AAE0FSJ4_9CHLO</name>
<gene>
    <name evidence="2" type="ORF">CYMTET_26088</name>
</gene>
<sequence>MANDGLTVLHEPQAKLQNVNWMGAKIEYADLADSNMDHGEQLDTVDFENVRFSEQTSLDHTDLGRFTVSSKRLALPQDNSLYQAIFKHTAQKLFEGQVEGVDGDDDAEDGSDDGDDDNCDAIDEDVVEELLDVDPKKFGEAMLDRFAENIFKVLGDVLLRFLHDDTFAKTIVFEKMDGNAKPFASWMITQLQKRGHVDLAQDHENVPDGLRPLWEQTFQAPEECDAEDRPPSCPDKKLASALLAELLCAEEQAVQQLEEWIETQLNSPKPSAVRTLLVKLLCSDNEAVRTKVQQLIEQQEKQFLGSARIDHCKR</sequence>
<dbReference type="EMBL" id="LGRX02014068">
    <property type="protein sequence ID" value="KAK3265214.1"/>
    <property type="molecule type" value="Genomic_DNA"/>
</dbReference>
<evidence type="ECO:0000313" key="2">
    <source>
        <dbReference type="EMBL" id="KAK3265214.1"/>
    </source>
</evidence>
<evidence type="ECO:0000256" key="1">
    <source>
        <dbReference type="SAM" id="MobiDB-lite"/>
    </source>
</evidence>
<feature type="region of interest" description="Disordered" evidence="1">
    <location>
        <begin position="100"/>
        <end position="119"/>
    </location>
</feature>
<dbReference type="AlphaFoldDB" id="A0AAE0FSJ4"/>
<organism evidence="2 3">
    <name type="scientific">Cymbomonas tetramitiformis</name>
    <dbReference type="NCBI Taxonomy" id="36881"/>
    <lineage>
        <taxon>Eukaryota</taxon>
        <taxon>Viridiplantae</taxon>
        <taxon>Chlorophyta</taxon>
        <taxon>Pyramimonadophyceae</taxon>
        <taxon>Pyramimonadales</taxon>
        <taxon>Pyramimonadaceae</taxon>
        <taxon>Cymbomonas</taxon>
    </lineage>
</organism>
<comment type="caution">
    <text evidence="2">The sequence shown here is derived from an EMBL/GenBank/DDBJ whole genome shotgun (WGS) entry which is preliminary data.</text>
</comment>